<protein>
    <submittedName>
        <fullName evidence="3">Uncharacterized protein</fullName>
    </submittedName>
</protein>
<evidence type="ECO:0000313" key="3">
    <source>
        <dbReference type="EMBL" id="MBD2567282.1"/>
    </source>
</evidence>
<organism evidence="3 4">
    <name type="scientific">Anabaena lutea FACHB-196</name>
    <dbReference type="NCBI Taxonomy" id="2692881"/>
    <lineage>
        <taxon>Bacteria</taxon>
        <taxon>Bacillati</taxon>
        <taxon>Cyanobacteriota</taxon>
        <taxon>Cyanophyceae</taxon>
        <taxon>Nostocales</taxon>
        <taxon>Nostocaceae</taxon>
        <taxon>Anabaena</taxon>
    </lineage>
</organism>
<accession>A0ABR8FAP0</accession>
<name>A0ABR8FAP0_9NOST</name>
<evidence type="ECO:0000313" key="4">
    <source>
        <dbReference type="Proteomes" id="UP000640531"/>
    </source>
</evidence>
<gene>
    <name evidence="3" type="ORF">H6G59_05095</name>
</gene>
<reference evidence="3 4" key="1">
    <citation type="journal article" date="2020" name="ISME J.">
        <title>Comparative genomics reveals insights into cyanobacterial evolution and habitat adaptation.</title>
        <authorList>
            <person name="Chen M.Y."/>
            <person name="Teng W.K."/>
            <person name="Zhao L."/>
            <person name="Hu C.X."/>
            <person name="Zhou Y.K."/>
            <person name="Han B.P."/>
            <person name="Song L.R."/>
            <person name="Shu W.S."/>
        </authorList>
    </citation>
    <scope>NUCLEOTIDE SEQUENCE [LARGE SCALE GENOMIC DNA]</scope>
    <source>
        <strain evidence="3 4">FACHB-196</strain>
    </source>
</reference>
<feature type="compositionally biased region" description="Polar residues" evidence="1">
    <location>
        <begin position="334"/>
        <end position="347"/>
    </location>
</feature>
<dbReference type="EMBL" id="JACJST010000003">
    <property type="protein sequence ID" value="MBD2567282.1"/>
    <property type="molecule type" value="Genomic_DNA"/>
</dbReference>
<feature type="region of interest" description="Disordered" evidence="1">
    <location>
        <begin position="316"/>
        <end position="347"/>
    </location>
</feature>
<sequence length="347" mass="37859">MPHRHYPPAYLRYFKARLSNFLRPSFWGTGIFLLVVLVGIREYWINPELFTKIQTKKTEEKSAVEKTADTSLSDEDKAIAADIDNMPNFLTDFEQAALSANVTPFPSKIKSNNSDFFVEDLINKKNTADEGKFKSSLGITNNISLQPEKNPFVVQSENLLKSDNRDLKTQFSDTNNLPISPEPTAITDVSNLNNALTNQTTNNQSTVVISPLEAAIKKSSNTQLNPSLSNVGVSPISPTNNLPNQGLPSGSIMGYNQLKITNSPQNSYGNLNSIPTAPNVVTPTTGTSAVLNNTYPVQVPSQGVVNSTAPVGYGINANNSLQQPSQLPQSNLNYPGQVQQYPNGSQR</sequence>
<proteinExistence type="predicted"/>
<keyword evidence="2" id="KW-0472">Membrane</keyword>
<dbReference type="Proteomes" id="UP000640531">
    <property type="component" value="Unassembled WGS sequence"/>
</dbReference>
<keyword evidence="2" id="KW-0812">Transmembrane</keyword>
<dbReference type="RefSeq" id="WP_190712081.1">
    <property type="nucleotide sequence ID" value="NZ_JACJST010000003.1"/>
</dbReference>
<evidence type="ECO:0000256" key="1">
    <source>
        <dbReference type="SAM" id="MobiDB-lite"/>
    </source>
</evidence>
<feature type="compositionally biased region" description="Low complexity" evidence="1">
    <location>
        <begin position="318"/>
        <end position="333"/>
    </location>
</feature>
<comment type="caution">
    <text evidence="3">The sequence shown here is derived from an EMBL/GenBank/DDBJ whole genome shotgun (WGS) entry which is preliminary data.</text>
</comment>
<keyword evidence="4" id="KW-1185">Reference proteome</keyword>
<feature type="transmembrane region" description="Helical" evidence="2">
    <location>
        <begin position="21"/>
        <end position="40"/>
    </location>
</feature>
<evidence type="ECO:0000256" key="2">
    <source>
        <dbReference type="SAM" id="Phobius"/>
    </source>
</evidence>
<keyword evidence="2" id="KW-1133">Transmembrane helix</keyword>